<organism evidence="2 5">
    <name type="scientific">Helicobacter cinaedi</name>
    <dbReference type="NCBI Taxonomy" id="213"/>
    <lineage>
        <taxon>Bacteria</taxon>
        <taxon>Pseudomonadati</taxon>
        <taxon>Campylobacterota</taxon>
        <taxon>Epsilonproteobacteria</taxon>
        <taxon>Campylobacterales</taxon>
        <taxon>Helicobacteraceae</taxon>
        <taxon>Helicobacter</taxon>
    </lineage>
</organism>
<sequence>MLKLLSMFGALFFVLVFFAQGCYEAPTPPPVDMQFGDKQKFYKDHPGVCGRGSYYIRECGF</sequence>
<name>A0A377JMB9_9HELI</name>
<accession>A0A377JMB9</accession>
<evidence type="ECO:0000313" key="2">
    <source>
        <dbReference type="EMBL" id="STP08888.1"/>
    </source>
</evidence>
<protein>
    <recommendedName>
        <fullName evidence="6">Lipoprotein</fullName>
    </recommendedName>
</protein>
<dbReference type="EMBL" id="UGHX01000001">
    <property type="protein sequence ID" value="STP11553.1"/>
    <property type="molecule type" value="Genomic_DNA"/>
</dbReference>
<evidence type="ECO:0000313" key="4">
    <source>
        <dbReference type="Proteomes" id="UP000255103"/>
    </source>
</evidence>
<dbReference type="Proteomes" id="UP000255335">
    <property type="component" value="Unassembled WGS sequence"/>
</dbReference>
<proteinExistence type="predicted"/>
<dbReference type="RefSeq" id="WP_115025693.1">
    <property type="nucleotide sequence ID" value="NZ_UGHX01000001.1"/>
</dbReference>
<evidence type="ECO:0008006" key="6">
    <source>
        <dbReference type="Google" id="ProtNLM"/>
    </source>
</evidence>
<dbReference type="Proteomes" id="UP000255103">
    <property type="component" value="Unassembled WGS sequence"/>
</dbReference>
<dbReference type="PROSITE" id="PS51257">
    <property type="entry name" value="PROKAR_LIPOPROTEIN"/>
    <property type="match status" value="1"/>
</dbReference>
<keyword evidence="1" id="KW-0732">Signal</keyword>
<dbReference type="AlphaFoldDB" id="A0A377JMB9"/>
<feature type="chain" id="PRO_5044586311" description="Lipoprotein" evidence="1">
    <location>
        <begin position="20"/>
        <end position="61"/>
    </location>
</feature>
<gene>
    <name evidence="3" type="ORF">NCTC12219_01449</name>
    <name evidence="2" type="ORF">NCTC12221_00311</name>
</gene>
<dbReference type="EMBL" id="UGHZ01000001">
    <property type="protein sequence ID" value="STP08888.1"/>
    <property type="molecule type" value="Genomic_DNA"/>
</dbReference>
<reference evidence="4 5" key="1">
    <citation type="submission" date="2018-06" db="EMBL/GenBank/DDBJ databases">
        <authorList>
            <consortium name="Pathogen Informatics"/>
            <person name="Doyle S."/>
        </authorList>
    </citation>
    <scope>NUCLEOTIDE SEQUENCE [LARGE SCALE GENOMIC DNA]</scope>
    <source>
        <strain evidence="3 4">NCTC12219</strain>
        <strain evidence="2 5">NCTC12221</strain>
    </source>
</reference>
<evidence type="ECO:0000313" key="5">
    <source>
        <dbReference type="Proteomes" id="UP000255335"/>
    </source>
</evidence>
<feature type="signal peptide" evidence="1">
    <location>
        <begin position="1"/>
        <end position="19"/>
    </location>
</feature>
<evidence type="ECO:0000313" key="3">
    <source>
        <dbReference type="EMBL" id="STP11553.1"/>
    </source>
</evidence>
<evidence type="ECO:0000256" key="1">
    <source>
        <dbReference type="SAM" id="SignalP"/>
    </source>
</evidence>